<evidence type="ECO:0000313" key="2">
    <source>
        <dbReference type="Proteomes" id="UP000031668"/>
    </source>
</evidence>
<proteinExistence type="predicted"/>
<reference evidence="1 2" key="1">
    <citation type="journal article" date="2014" name="Genome Biol. Evol.">
        <title>The genome of the myxosporean Thelohanellus kitauei shows adaptations to nutrient acquisition within its fish host.</title>
        <authorList>
            <person name="Yang Y."/>
            <person name="Xiong J."/>
            <person name="Zhou Z."/>
            <person name="Huo F."/>
            <person name="Miao W."/>
            <person name="Ran C."/>
            <person name="Liu Y."/>
            <person name="Zhang J."/>
            <person name="Feng J."/>
            <person name="Wang M."/>
            <person name="Wang M."/>
            <person name="Wang L."/>
            <person name="Yao B."/>
        </authorList>
    </citation>
    <scope>NUCLEOTIDE SEQUENCE [LARGE SCALE GENOMIC DNA]</scope>
    <source>
        <strain evidence="1">Wuqing</strain>
    </source>
</reference>
<evidence type="ECO:0000313" key="1">
    <source>
        <dbReference type="EMBL" id="KII63281.1"/>
    </source>
</evidence>
<name>A0A0C2MNR3_THEKT</name>
<sequence>MIQDRDLSGTEFALKHNGKAFPTWLDLFMRAKVLQWNKKGRVWTILKTVEYNLAYKSSSCNDSVHLSPISKDKKIVLSLAFDNETRPFTTYDITLKRRPSDQIYQVEDLNDHVNFFIHVKPSGEVLPRVKTVTRREPDTNFIARSSSDFFCAAVYVRETSI</sequence>
<dbReference type="Proteomes" id="UP000031668">
    <property type="component" value="Unassembled WGS sequence"/>
</dbReference>
<keyword evidence="2" id="KW-1185">Reference proteome</keyword>
<gene>
    <name evidence="1" type="ORF">RF11_01888</name>
</gene>
<dbReference type="EMBL" id="JWZT01004748">
    <property type="protein sequence ID" value="KII63281.1"/>
    <property type="molecule type" value="Genomic_DNA"/>
</dbReference>
<protein>
    <submittedName>
        <fullName evidence="1">Uncharacterized protein</fullName>
    </submittedName>
</protein>
<comment type="caution">
    <text evidence="1">The sequence shown here is derived from an EMBL/GenBank/DDBJ whole genome shotgun (WGS) entry which is preliminary data.</text>
</comment>
<dbReference type="AlphaFoldDB" id="A0A0C2MNR3"/>
<organism evidence="1 2">
    <name type="scientific">Thelohanellus kitauei</name>
    <name type="common">Myxosporean</name>
    <dbReference type="NCBI Taxonomy" id="669202"/>
    <lineage>
        <taxon>Eukaryota</taxon>
        <taxon>Metazoa</taxon>
        <taxon>Cnidaria</taxon>
        <taxon>Myxozoa</taxon>
        <taxon>Myxosporea</taxon>
        <taxon>Bivalvulida</taxon>
        <taxon>Platysporina</taxon>
        <taxon>Myxobolidae</taxon>
        <taxon>Thelohanellus</taxon>
    </lineage>
</organism>
<accession>A0A0C2MNR3</accession>